<dbReference type="Proteomes" id="UP000594261">
    <property type="component" value="Chromosome 5"/>
</dbReference>
<dbReference type="OMA" id="TEFEFGH"/>
<name>A0A7N2LQZ6_QUELO</name>
<feature type="compositionally biased region" description="Basic and acidic residues" evidence="1">
    <location>
        <begin position="130"/>
        <end position="148"/>
    </location>
</feature>
<reference evidence="2 3" key="1">
    <citation type="journal article" date="2016" name="G3 (Bethesda)">
        <title>First Draft Assembly and Annotation of the Genome of a California Endemic Oak Quercus lobata Nee (Fagaceae).</title>
        <authorList>
            <person name="Sork V.L."/>
            <person name="Fitz-Gibbon S.T."/>
            <person name="Puiu D."/>
            <person name="Crepeau M."/>
            <person name="Gugger P.F."/>
            <person name="Sherman R."/>
            <person name="Stevens K."/>
            <person name="Langley C.H."/>
            <person name="Pellegrini M."/>
            <person name="Salzberg S.L."/>
        </authorList>
    </citation>
    <scope>NUCLEOTIDE SEQUENCE [LARGE SCALE GENOMIC DNA]</scope>
    <source>
        <strain evidence="2 3">cv. SW786</strain>
    </source>
</reference>
<keyword evidence="3" id="KW-1185">Reference proteome</keyword>
<organism evidence="2 3">
    <name type="scientific">Quercus lobata</name>
    <name type="common">Valley oak</name>
    <dbReference type="NCBI Taxonomy" id="97700"/>
    <lineage>
        <taxon>Eukaryota</taxon>
        <taxon>Viridiplantae</taxon>
        <taxon>Streptophyta</taxon>
        <taxon>Embryophyta</taxon>
        <taxon>Tracheophyta</taxon>
        <taxon>Spermatophyta</taxon>
        <taxon>Magnoliopsida</taxon>
        <taxon>eudicotyledons</taxon>
        <taxon>Gunneridae</taxon>
        <taxon>Pentapetalae</taxon>
        <taxon>rosids</taxon>
        <taxon>fabids</taxon>
        <taxon>Fagales</taxon>
        <taxon>Fagaceae</taxon>
        <taxon>Quercus</taxon>
    </lineage>
</organism>
<feature type="region of interest" description="Disordered" evidence="1">
    <location>
        <begin position="110"/>
        <end position="148"/>
    </location>
</feature>
<dbReference type="AlphaFoldDB" id="A0A7N2LQZ6"/>
<evidence type="ECO:0000313" key="3">
    <source>
        <dbReference type="Proteomes" id="UP000594261"/>
    </source>
</evidence>
<evidence type="ECO:0000256" key="1">
    <source>
        <dbReference type="SAM" id="MobiDB-lite"/>
    </source>
</evidence>
<sequence>METKLRNKISKDAAADNSSAESLSFAGLVCIQDQQSQSPNISANRINKQDPEFEFGRTRPDLNATDPIKYFPADLLISDDKIQPEAFLLQSKRSHLITQSSQDLLLAQDSLPATRSSSRRSSANTSGMKVSDKPNHIVNNHENRHTAERPSFGRKIFQTFLSPCRQCRAITPTVKAHTIPSQI</sequence>
<protein>
    <submittedName>
        <fullName evidence="2">Uncharacterized protein</fullName>
    </submittedName>
</protein>
<evidence type="ECO:0000313" key="2">
    <source>
        <dbReference type="EnsemblPlants" id="QL05p041791:mrna:CDS:2"/>
    </source>
</evidence>
<reference evidence="2" key="2">
    <citation type="submission" date="2021-01" db="UniProtKB">
        <authorList>
            <consortium name="EnsemblPlants"/>
        </authorList>
    </citation>
    <scope>IDENTIFICATION</scope>
</reference>
<dbReference type="InParanoid" id="A0A7N2LQZ6"/>
<proteinExistence type="predicted"/>
<dbReference type="EMBL" id="LRBV02000005">
    <property type="status" value="NOT_ANNOTATED_CDS"/>
    <property type="molecule type" value="Genomic_DNA"/>
</dbReference>
<accession>A0A7N2LQZ6</accession>
<dbReference type="Gramene" id="QL05p041791:mrna">
    <property type="protein sequence ID" value="QL05p041791:mrna:CDS:2"/>
    <property type="gene ID" value="QL05p041791"/>
</dbReference>
<feature type="compositionally biased region" description="Low complexity" evidence="1">
    <location>
        <begin position="110"/>
        <end position="122"/>
    </location>
</feature>
<dbReference type="EnsemblPlants" id="QL05p041791:mrna">
    <property type="protein sequence ID" value="QL05p041791:mrna:CDS:2"/>
    <property type="gene ID" value="QL05p041791"/>
</dbReference>